<name>K6YCD5_9ALTE</name>
<reference evidence="2" key="1">
    <citation type="journal article" date="2014" name="Environ. Microbiol.">
        <title>Comparative genomics of the marine bacterial genus Glaciecola reveals the high degree of genomic diversity and genomic characteristic for cold adaptation.</title>
        <authorList>
            <person name="Qin Q.L."/>
            <person name="Xie B.B."/>
            <person name="Yu Y."/>
            <person name="Shu Y.L."/>
            <person name="Rong J.C."/>
            <person name="Zhang Y.J."/>
            <person name="Zhao D.L."/>
            <person name="Chen X.L."/>
            <person name="Zhang X.Y."/>
            <person name="Chen B."/>
            <person name="Zhou B.C."/>
            <person name="Zhang Y.Z."/>
        </authorList>
    </citation>
    <scope>NUCLEOTIDE SEQUENCE [LARGE SCALE GENOMIC DNA]</scope>
    <source>
        <strain evidence="2">ACAM 615</strain>
    </source>
</reference>
<dbReference type="EMBL" id="BAEQ01000055">
    <property type="protein sequence ID" value="GAC30394.1"/>
    <property type="molecule type" value="Genomic_DNA"/>
</dbReference>
<dbReference type="Proteomes" id="UP000006251">
    <property type="component" value="Unassembled WGS sequence"/>
</dbReference>
<protein>
    <submittedName>
        <fullName evidence="1">Uncharacterized protein</fullName>
    </submittedName>
</protein>
<evidence type="ECO:0000313" key="2">
    <source>
        <dbReference type="Proteomes" id="UP000006251"/>
    </source>
</evidence>
<dbReference type="AlphaFoldDB" id="K6YCD5"/>
<keyword evidence="2" id="KW-1185">Reference proteome</keyword>
<sequence length="59" mass="6603">MATVLALLILILDMFCLSALVFLNKHGVCNTGYYCQIMLLAFFTLDNIDIEDTFQALPS</sequence>
<gene>
    <name evidence="1" type="ORF">GPAL_3548</name>
</gene>
<organism evidence="1 2">
    <name type="scientific">Brumicola pallidula DSM 14239 = ACAM 615</name>
    <dbReference type="NCBI Taxonomy" id="1121922"/>
    <lineage>
        <taxon>Bacteria</taxon>
        <taxon>Pseudomonadati</taxon>
        <taxon>Pseudomonadota</taxon>
        <taxon>Gammaproteobacteria</taxon>
        <taxon>Alteromonadales</taxon>
        <taxon>Alteromonadaceae</taxon>
        <taxon>Brumicola</taxon>
    </lineage>
</organism>
<proteinExistence type="predicted"/>
<accession>K6YCD5</accession>
<comment type="caution">
    <text evidence="1">The sequence shown here is derived from an EMBL/GenBank/DDBJ whole genome shotgun (WGS) entry which is preliminary data.</text>
</comment>
<evidence type="ECO:0000313" key="1">
    <source>
        <dbReference type="EMBL" id="GAC30394.1"/>
    </source>
</evidence>